<evidence type="ECO:0000256" key="8">
    <source>
        <dbReference type="ARBA" id="ARBA00023242"/>
    </source>
</evidence>
<dbReference type="SUPFAM" id="SSF52540">
    <property type="entry name" value="P-loop containing nucleoside triphosphate hydrolases"/>
    <property type="match status" value="6"/>
</dbReference>
<feature type="compositionally biased region" description="Basic and acidic residues" evidence="10">
    <location>
        <begin position="4492"/>
        <end position="4501"/>
    </location>
</feature>
<feature type="compositionally biased region" description="Basic and acidic residues" evidence="10">
    <location>
        <begin position="4403"/>
        <end position="4412"/>
    </location>
</feature>
<dbReference type="InterPro" id="IPR041190">
    <property type="entry name" value="Midasin_AAA_lid_5"/>
</dbReference>
<evidence type="ECO:0000256" key="5">
    <source>
        <dbReference type="ARBA" id="ARBA00022741"/>
    </source>
</evidence>
<dbReference type="PANTHER" id="PTHR48103:SF2">
    <property type="entry name" value="MIDASIN"/>
    <property type="match status" value="1"/>
</dbReference>
<dbReference type="EMBL" id="KQ434823">
    <property type="protein sequence ID" value="KZC07214.1"/>
    <property type="molecule type" value="Genomic_DNA"/>
</dbReference>
<dbReference type="InterPro" id="IPR048617">
    <property type="entry name" value="MDN1_AAA_lid_4"/>
</dbReference>
<accession>A0A154P7A1</accession>
<evidence type="ECO:0000256" key="3">
    <source>
        <dbReference type="ARBA" id="ARBA00007188"/>
    </source>
</evidence>
<feature type="compositionally biased region" description="Acidic residues" evidence="10">
    <location>
        <begin position="4502"/>
        <end position="4513"/>
    </location>
</feature>
<keyword evidence="8 9" id="KW-0539">Nucleus</keyword>
<sequence length="5022" mass="574650">MLLQSLVAFIQRKKSYEQKLGSYKNVKELSNNDCEKILDILCEFLMNPKTTEDVAECFPQLLCALVSKSIPMERASFNDGDTLHKLNSVILGKLVCKNRDLLTFILHYFDVNPAPFESVEDDYTPSSKRPNRRKVSSFPEVSEYDLVTACYDILCSAPMHFKYTWNWSKFYKYLADEDEAVRWVAMNCIAIVLGMSESCTLDRMNELVPSSQQLATVCKKISQNNVTSANTEEMDQLFNELPSIVSVGGILLPVFNKLKSKKDLNLIPVPSTRRNLKNLALAVSSNKCVCLQGAVGSGKTALVEFLAEATGHNTQNFAKVQLGDQTDSRMLLGMYLCTDIPGEFLWQPGILTEAVLTGKWLLLEDIDCAPTDVISIIGQLVESKTLSVPGYRDCIHIKSGFQLFVTTRLASGGTQKPLKVSVPFQKHWSCVNVEPLSKEELVTVVQTQFPVLHTVATRIIDVFLLFSVGNHEDDAVNSIRNARQISTRDLIKWCSRAIVEFDVSSPVSALKMFQDALDVFCCSVTNCDQRLNLAVAVAHKLGIIKTKAEYFCNVHKPSVNHHKHSLIVGRANLAIKKSERVKLAVKKSNFSYTRPSVCLLERIASCVAQKEPVLLVGETGTGKTSCIQYLAQITGHKLVVINMNQQSESTDLLGGYKPVDFKLLILPIREEFEILFRSYYAIEPNRKFLNHIGHCFDERKWKTLTTLMLHSTRAALTRMRASSKNQDVVQSLKKWENMARKLDKLQSQVKSHYSLAFSFVEGGLVKALKNGDWVLLDEINLATAETLECLSGLLEGSCGSLSLLERGDKEQIKRHQDFAIFACMNPATDVGKKDLPVGLRNRFTEFYVDELTEKSDLQLLVSSYLKDLNLQTQKIESIVRFYLNVRKEAETNLLDGTGHKPHYSLRTLCRALSVSAQNPCGNALRSLYEAFCLSFLTQLDSHSYPLVQRMIVKAILNDKTANAILGTPIPCPHGGTTENFICFEGYWIPKGDLSPQIPKNYILTETVRQNLKDLVRVVSIGKMPVLLQGDTSVGKTSLITYLAKASGHICVRINNHEHTDLQEYVGTYVADCTGKLVFKEGILVDAMRKGYWIILDELNLAPSDVLEALNRVLDDNRELYIPETQQVVKAHDNFMLFATQNPPGLYGGRKVLSRAFRNRFVELHFDEIPPKELQVILHKRCEMPETYCKQVINAMTELQIRRKSTATFAGKKGFITLRDLFRWAERYHLAPDHKETLYDWSQHLADEGYLVLSSKVRHPEECLEIIQVLKKHLRRDVDPNSLFSLSENTSPVTKPILETLLSKKIPGFEHIVWTYQMRKMAVLLTKACDFKEPVLLIGETGGGKTTVCQLMSVIRQQELSIVNCHMHTEATDFLGSLRPVRDHKDNQKLFEWVDGPLVKSMKSGGFFLVDEISLADDSVLERLNSLLEPERTLLIAEKPSTDEDATVAASENFIFVGTMNPGGDYGKKELSPALRNRFTEIWCEGCVSSDDLRSIMVHNLRKELKESVSTAIIAFLEWLQTTEIGKKLVVSVRDVLTWVNFVNCCEYLEIGDAFYHGAALSYIDGLGSGLTATENSTKFKDFKNSALNFVRHQVQNTLKSKLMLNCEHSNVEDCDDKFGIPPFYVKKGPEEIPNDLGFAFTSPTTRINTLKVLRALQLKKPILLEGSPGVGKTSLVSALARASGHRLLRLNLSDQTDISDLFGADLPVEGGKPGEFSWRDGPFLRALKNGDWILLDELNLASQSVLEGLNACLDHRGEVYIPELGMTFTVKPGTRLFGCQNPLRQGGARRGLPKSFLNRFTQVFVDVLEQEDLKFILKAQFPQLPEVLMEKMIIFNETLSSEAGITWAHSGAPWEMNLRDVTRWCELTMAAFEQSRKKTLNPGKGAQLIYVDRMRTREDKMKVIEIYNTIFSLEEYPLPDPKFPVHFTKQKVYLDDEVVDRSDSAVYEDDDLLLLRDQKAALKGLAQCVNMNWMAILIGDTGSGKTSLVHLLANLAGQKLKSIVVNSAMDTTEILGGFEQTDYDRHFEELLEQTETLLTEILRTTLRKENLDQVAYYHGLLENVRHLSKDDGKTMEATMLTETKLFLRKTEELSRLVSAMKTLPSAGVLEGIEKKLTDLSIAVEKDKCLNAGGKFEWVDSVLVKCLQNGTWLLLDQVNLCSPAILDRLNGLLEPNGALTIGEKGVDERGNVFTVRAHKNFRLFLTMNPRHGEISRAMRNRGVEIAILSSQSKLQSNSLDVRSLLNRSGIHRVNQQDLLLKIYDTLYDDQFRVNEVLQVASFTSQQVAKGFAFEESLRNSFYEICGTLDGRSKREALRKIDEILSEDNGNIERRCYDLDAITLSACDLRKNSRLAVVRQEGFLLESAVEMLRNDPERIDFQDLFAQQAPINDTTKFLRLLLLEFYERTSMNDIEIRRVWSSFILSRNRFDDLVKLGEILHNETKNLKFLFVKNSASESPLNFVESSTLVNNLAISLYFQSMIFDCRSKEETPKNDDVMLLREYSAAVSSGKLSNNLKNEPLIVNFAELVDQSEKIIETIFHNENLSLNDVDYIELRDSLKWFKRYNDLGNIELIDRSRGTFFDLPEISSTLKVHYRWLTRLKVASMGILENLDIREKLINVCTENFVDNREVENSVELDDLATKIVIVKEINEKQIRDNEKFSEIEIWPIYEFFFLLFAYRFQRKFCEQFSIRYEKKVCEHSSSDQSSEDLCVIIDGKFEKIYEESVFRKFEEIPTIPTRLIALIRSLNSNEVSDERRVSLFFELLFSTEEFLDRSFAVKNSNCLLHWFDWKDDEMDDGGRNSEMRFISKTVLCRLVHELLLTKSGTQAAINLRNHKNKKKLLKTIQTTLWRNSLILNTNDFSISRNDSMLLQFCANYYVAAITRVINNFAPKLSNKDQTDLENHFFTPMNLLQEIMKKLQTVDNHVTRGKGWLILGYLQIFLFRDLGSIDPARKTALKSKYIRENISELEHLMLIEELQNIILATSLPDDRKRSRIDHLKIASSEVKDIQNVQTVRPSSSFQNLKEEIENFSTNIGSFSSIFRQVNHLGDVIENAPNGELIGNDREKLQEAVIWKKSLQRFSGKLERNFLNGFPDLVAPMISAISNLTHGVSILFQQISSLERQSLNTDISYNLLRFPVTGPCQENYLNLIKLCASEKLIRILPNRSKSIQKDRFAMAKVALRELENFSCFVQKDLRSFWRELNKIFLIVRILWREQEKQREEEMKEKQSLFRTKSEKEEDETDFRKMFPSFQQDFLELAGMFPGLEQEFPELQKLSNDGLDEKGEFHELISLRDAREIQTVHWNILKNSTGRRMNVTENSRSISRRSKNNLKQVETDRESNFIDPLVQRFEMLGCSVETWPEDLSSKLICSLNVLFSRNVNFGASQGDVYDFYRDPNIVEVEECQPLFESLNERIDSFLIEWPENPILISIKLIIDRILGFPINSSLLRFLVGVELLLTKIQEWEANALYDVSLATFIEIFGKKILHWRKLELSNWKHSLEILEEMLKAEASIWWFILFDLVDQYLAKDTINLEENEEVGPTLDDTHRDNDMSKEKVTEILERFLAESSLIQFEPRLQLVYLFYQHIDQFDESEKQRELSAILWNIYHYYSQFVADVDNKIKALKQPIAKKLKDTIKITRWNDISYWSVKNTAEKTRRTLHKFIKEFQKGLRENVAAYLTLKIKPEILEVNNRRDLDPSDFLVRLEAGKLSKVEKMTRKACQFCENIVDKCNYSQMRKDIEVFIEDTLEESKKLKNLDVDKTLTKNKQQSQLKSMLQQKKLALANYFKSLSQLGLSYRIGMLTWKNRKNEIMNYGSTPLDLLELQRFAFTRSLNENVDKGLFEQWSGCDKYYYESLVKLNFLHGILNSGKSDIGMHNAERCRGFSVHLILLAHKQKKSIGNLFKNLLPLRIQLLNFALMVDDSVNAINDSEPSNDTAILDVSRQRDLQRLMENFQELLEVLELSLKQVILFLESCPTDSVEEEKLLDLNETVRPVLKESNVVVDSVISMKDSLKSIKNMTDELNKWISVSKRVEKSGQIFFFHRRHVSFLETSYQKINEVKEKLTSLSSTFTGDHPISENFNFMVEKIDKTTEHFKSTLNTSAVEESEKNKDLEEYQKSLDTLITQVLLVIQKKFQDSQKSSEGSKDPEKESEETFEDNFMTDRLIESVKKAISELRLNTISKKLGELLQIIYQLDAKSANDCIRSLLEHLPLLKQYILFCHYFLHEQVASFRLTCKLLYLQLNVFLELATNGFCQSQDANSPEDNQDGDPSQGGMGLADGEGQKDVSDRIESEDQLEETVGPNEEKQDSEKKDTNEEDKGIEMSENFDSHLQDLERDEEDKDNEEDEDLDKEMGETDETAEKLDEEIWKDDEEDEENEEGQDQENKKEEKGSGQETGEEELSTKDGNENKNEDEDKQTEQDGRRKEEEKKDINELDEPEMNDDQIDPYHGKHQPEVEPEAFDLPEDMNLDDEMKEDKENGGVEENPFDIDQMKESKIPEEVETEESKEEEDNDKKDKENAPTSGEEKSSKPIEKRRKPGQSDENRSLLDDEIQPSAKKLKTGLMRQEPDDVEEEENDAENGGASEVYEHIKQSEKFDDVVFDAATQEQLKKQASNLEEEEKMDDKTEDDDIKMHEDPVSEDPEDKVEKEHSSKTSETKKETSTRAKGDRSDDIEEIELGGEVEGDAVETSRVSRGNESTFHTKLSEADLYDAATEDIAKKRSEIENMLGQWSQQSTSVEAANAWSSISALTESAARELSEKLRLVLEPTLTSRLKGDYRTGRRINMRKVIPYIASEFRKDKIWLRRTKPSKRDYQIVLAIDDSSSMADSHSKELAFESLSLIGKAMTYLEVGQLAVINFGEHVNILHPFGENFTEESGARLIQEMKFEQKKTMVGQVLDYTIDMFASQGGSSENAKLVTILSDGRGIFSEGVEKVIAAVRRAKLLNIFMVFIIVDNPLNKDSILDIRMPVFENGKLLDIRPYMDNFPFPFYIILRDLNTLPVVLSDALRQWFEIVGRIDT</sequence>
<dbReference type="Pfam" id="PF17867">
    <property type="entry name" value="AAA_lid_7"/>
    <property type="match status" value="3"/>
</dbReference>
<dbReference type="FunFam" id="3.40.50.410:FF:000028">
    <property type="entry name" value="Midasin"/>
    <property type="match status" value="1"/>
</dbReference>
<dbReference type="InterPro" id="IPR036465">
    <property type="entry name" value="vWFA_dom_sf"/>
</dbReference>
<dbReference type="GO" id="GO:0000055">
    <property type="term" value="P:ribosomal large subunit export from nucleus"/>
    <property type="evidence" value="ECO:0007669"/>
    <property type="project" value="TreeGrafter"/>
</dbReference>
<feature type="compositionally biased region" description="Acidic residues" evidence="10">
    <location>
        <begin position="4458"/>
        <end position="4475"/>
    </location>
</feature>
<comment type="subcellular location">
    <subcellularLocation>
        <location evidence="1">Nucleus</location>
        <location evidence="1">Nucleolus</location>
    </subcellularLocation>
    <subcellularLocation>
        <location evidence="2">Nucleus</location>
        <location evidence="2">Nucleoplasm</location>
    </subcellularLocation>
</comment>
<dbReference type="GO" id="GO:0000027">
    <property type="term" value="P:ribosomal large subunit assembly"/>
    <property type="evidence" value="ECO:0007669"/>
    <property type="project" value="InterPro"/>
</dbReference>
<dbReference type="GO" id="GO:0030687">
    <property type="term" value="C:preribosome, large subunit precursor"/>
    <property type="evidence" value="ECO:0007669"/>
    <property type="project" value="TreeGrafter"/>
</dbReference>
<evidence type="ECO:0000313" key="12">
    <source>
        <dbReference type="EMBL" id="KZC07214.1"/>
    </source>
</evidence>
<comment type="function">
    <text evidence="9">Nuclear chaperone required for maturation and nuclear export of pre-60S ribosome subunits.</text>
</comment>
<dbReference type="PANTHER" id="PTHR48103">
    <property type="entry name" value="MIDASIN-RELATED"/>
    <property type="match status" value="1"/>
</dbReference>
<dbReference type="STRING" id="178035.A0A154P7A1"/>
<evidence type="ECO:0000256" key="7">
    <source>
        <dbReference type="ARBA" id="ARBA00023186"/>
    </source>
</evidence>
<evidence type="ECO:0000256" key="1">
    <source>
        <dbReference type="ARBA" id="ARBA00004604"/>
    </source>
</evidence>
<dbReference type="InterPro" id="IPR012099">
    <property type="entry name" value="Midasin"/>
</dbReference>
<dbReference type="FunFam" id="3.40.50.300:FF:000142">
    <property type="entry name" value="Midasin"/>
    <property type="match status" value="1"/>
</dbReference>
<dbReference type="CDD" id="cd01460">
    <property type="entry name" value="vWA_midasin"/>
    <property type="match status" value="1"/>
</dbReference>
<feature type="compositionally biased region" description="Acidic residues" evidence="10">
    <location>
        <begin position="4571"/>
        <end position="4580"/>
    </location>
</feature>
<evidence type="ECO:0000256" key="6">
    <source>
        <dbReference type="ARBA" id="ARBA00022840"/>
    </source>
</evidence>
<feature type="compositionally biased region" description="Basic and acidic residues" evidence="10">
    <location>
        <begin position="4353"/>
        <end position="4368"/>
    </location>
</feature>
<reference evidence="12 13" key="1">
    <citation type="submission" date="2015-07" db="EMBL/GenBank/DDBJ databases">
        <title>The genome of Dufourea novaeangliae.</title>
        <authorList>
            <person name="Pan H."/>
            <person name="Kapheim K."/>
        </authorList>
    </citation>
    <scope>NUCLEOTIDE SEQUENCE [LARGE SCALE GENOMIC DNA]</scope>
    <source>
        <strain evidence="12">0120121106</strain>
        <tissue evidence="12">Whole body</tissue>
    </source>
</reference>
<dbReference type="GO" id="GO:0005654">
    <property type="term" value="C:nucleoplasm"/>
    <property type="evidence" value="ECO:0007669"/>
    <property type="project" value="UniProtKB-SubCell"/>
</dbReference>
<feature type="compositionally biased region" description="Acidic residues" evidence="10">
    <location>
        <begin position="4618"/>
        <end position="4632"/>
    </location>
</feature>
<keyword evidence="6 9" id="KW-0067">ATP-binding</keyword>
<organism evidence="12 13">
    <name type="scientific">Dufourea novaeangliae</name>
    <name type="common">Sweat bee</name>
    <dbReference type="NCBI Taxonomy" id="178035"/>
    <lineage>
        <taxon>Eukaryota</taxon>
        <taxon>Metazoa</taxon>
        <taxon>Ecdysozoa</taxon>
        <taxon>Arthropoda</taxon>
        <taxon>Hexapoda</taxon>
        <taxon>Insecta</taxon>
        <taxon>Pterygota</taxon>
        <taxon>Neoptera</taxon>
        <taxon>Endopterygota</taxon>
        <taxon>Hymenoptera</taxon>
        <taxon>Apocrita</taxon>
        <taxon>Aculeata</taxon>
        <taxon>Apoidea</taxon>
        <taxon>Anthophila</taxon>
        <taxon>Halictidae</taxon>
        <taxon>Rophitinae</taxon>
        <taxon>Dufourea</taxon>
    </lineage>
</organism>
<feature type="compositionally biased region" description="Basic and acidic residues" evidence="10">
    <location>
        <begin position="4305"/>
        <end position="4336"/>
    </location>
</feature>
<feature type="domain" description="VWFA" evidence="11">
    <location>
        <begin position="4817"/>
        <end position="5010"/>
    </location>
</feature>
<dbReference type="SMART" id="SM00327">
    <property type="entry name" value="VWA"/>
    <property type="match status" value="1"/>
</dbReference>
<dbReference type="InterPro" id="IPR011704">
    <property type="entry name" value="ATPase_dyneun-rel_AAA"/>
</dbReference>
<dbReference type="OrthoDB" id="422220at2759"/>
<evidence type="ECO:0000256" key="4">
    <source>
        <dbReference type="ARBA" id="ARBA00017143"/>
    </source>
</evidence>
<feature type="compositionally biased region" description="Polar residues" evidence="10">
    <location>
        <begin position="4692"/>
        <end position="4701"/>
    </location>
</feature>
<evidence type="ECO:0000259" key="11">
    <source>
        <dbReference type="PROSITE" id="PS50234"/>
    </source>
</evidence>
<feature type="compositionally biased region" description="Basic and acidic residues" evidence="10">
    <location>
        <begin position="4385"/>
        <end position="4394"/>
    </location>
</feature>
<dbReference type="SMART" id="SM00382">
    <property type="entry name" value="AAA"/>
    <property type="match status" value="5"/>
</dbReference>
<dbReference type="FunFam" id="3.40.50.300:FF:000764">
    <property type="entry name" value="Midasin"/>
    <property type="match status" value="1"/>
</dbReference>
<feature type="compositionally biased region" description="Acidic residues" evidence="10">
    <location>
        <begin position="4337"/>
        <end position="4352"/>
    </location>
</feature>
<dbReference type="PROSITE" id="PS50234">
    <property type="entry name" value="VWFA"/>
    <property type="match status" value="1"/>
</dbReference>
<evidence type="ECO:0000313" key="13">
    <source>
        <dbReference type="Proteomes" id="UP000076502"/>
    </source>
</evidence>
<dbReference type="Gene3D" id="3.40.50.300">
    <property type="entry name" value="P-loop containing nucleotide triphosphate hydrolases"/>
    <property type="match status" value="6"/>
</dbReference>
<feature type="compositionally biased region" description="Polar residues" evidence="10">
    <location>
        <begin position="4607"/>
        <end position="4617"/>
    </location>
</feature>
<feature type="compositionally biased region" description="Acidic residues" evidence="10">
    <location>
        <begin position="4369"/>
        <end position="4384"/>
    </location>
</feature>
<feature type="region of interest" description="Disordered" evidence="10">
    <location>
        <begin position="4259"/>
        <end position="4701"/>
    </location>
</feature>
<feature type="compositionally biased region" description="Basic and acidic residues" evidence="10">
    <location>
        <begin position="4283"/>
        <end position="4294"/>
    </location>
</feature>
<dbReference type="Pfam" id="PF21108">
    <property type="entry name" value="MDN1_4th"/>
    <property type="match status" value="1"/>
</dbReference>
<dbReference type="Gene3D" id="3.40.50.410">
    <property type="entry name" value="von Willebrand factor, type A domain"/>
    <property type="match status" value="1"/>
</dbReference>
<feature type="compositionally biased region" description="Basic and acidic residues" evidence="10">
    <location>
        <begin position="4448"/>
        <end position="4457"/>
    </location>
</feature>
<feature type="compositionally biased region" description="Basic and acidic residues" evidence="10">
    <location>
        <begin position="4588"/>
        <end position="4600"/>
    </location>
</feature>
<gene>
    <name evidence="12" type="ORF">WN55_07624</name>
</gene>
<evidence type="ECO:0000256" key="10">
    <source>
        <dbReference type="SAM" id="MobiDB-lite"/>
    </source>
</evidence>
<dbReference type="Pfam" id="PF07728">
    <property type="entry name" value="AAA_5"/>
    <property type="match status" value="7"/>
</dbReference>
<dbReference type="FunFam" id="3.40.50.300:FF:002451">
    <property type="entry name" value="Midasin"/>
    <property type="match status" value="1"/>
</dbReference>
<dbReference type="InterPro" id="IPR040848">
    <property type="entry name" value="AAA_lid_7"/>
</dbReference>
<proteinExistence type="inferred from homology"/>
<keyword evidence="5 9" id="KW-0547">Nucleotide-binding</keyword>
<feature type="compositionally biased region" description="Acidic residues" evidence="10">
    <location>
        <begin position="4436"/>
        <end position="4447"/>
    </location>
</feature>
<comment type="similarity">
    <text evidence="3 9">Belongs to the midasin family.</text>
</comment>
<protein>
    <recommendedName>
        <fullName evidence="4 9">Midasin</fullName>
    </recommendedName>
</protein>
<dbReference type="CDD" id="cd00009">
    <property type="entry name" value="AAA"/>
    <property type="match status" value="2"/>
</dbReference>
<dbReference type="InterPro" id="IPR002035">
    <property type="entry name" value="VWF_A"/>
</dbReference>
<feature type="compositionally biased region" description="Acidic residues" evidence="10">
    <location>
        <begin position="4673"/>
        <end position="4688"/>
    </location>
</feature>
<dbReference type="GO" id="GO:0016887">
    <property type="term" value="F:ATP hydrolysis activity"/>
    <property type="evidence" value="ECO:0007669"/>
    <property type="project" value="InterPro"/>
</dbReference>
<dbReference type="GO" id="GO:0005524">
    <property type="term" value="F:ATP binding"/>
    <property type="evidence" value="ECO:0007669"/>
    <property type="project" value="UniProtKB-KW"/>
</dbReference>
<evidence type="ECO:0000256" key="9">
    <source>
        <dbReference type="PIRNR" id="PIRNR010340"/>
    </source>
</evidence>
<feature type="compositionally biased region" description="Basic and acidic residues" evidence="10">
    <location>
        <begin position="4419"/>
        <end position="4435"/>
    </location>
</feature>
<dbReference type="InterPro" id="IPR027417">
    <property type="entry name" value="P-loop_NTPase"/>
</dbReference>
<feature type="compositionally biased region" description="Basic and acidic residues" evidence="10">
    <location>
        <begin position="4541"/>
        <end position="4550"/>
    </location>
</feature>
<feature type="compositionally biased region" description="Basic and acidic residues" evidence="10">
    <location>
        <begin position="4647"/>
        <end position="4672"/>
    </location>
</feature>
<dbReference type="FunFam" id="3.40.50.300:FF:000582">
    <property type="entry name" value="Midasin"/>
    <property type="match status" value="1"/>
</dbReference>
<feature type="compositionally biased region" description="Basic and acidic residues" evidence="10">
    <location>
        <begin position="4514"/>
        <end position="4534"/>
    </location>
</feature>
<dbReference type="Pfam" id="PF17865">
    <property type="entry name" value="AAA_lid_5"/>
    <property type="match status" value="1"/>
</dbReference>
<dbReference type="PIRSF" id="PIRSF010340">
    <property type="entry name" value="Midasin"/>
    <property type="match status" value="1"/>
</dbReference>
<dbReference type="Proteomes" id="UP000076502">
    <property type="component" value="Unassembled WGS sequence"/>
</dbReference>
<dbReference type="GO" id="GO:0005730">
    <property type="term" value="C:nucleolus"/>
    <property type="evidence" value="ECO:0007669"/>
    <property type="project" value="UniProtKB-SubCell"/>
</dbReference>
<dbReference type="Pfam" id="PF00092">
    <property type="entry name" value="VWA"/>
    <property type="match status" value="1"/>
</dbReference>
<dbReference type="InterPro" id="IPR003593">
    <property type="entry name" value="AAA+_ATPase"/>
</dbReference>
<keyword evidence="13" id="KW-1185">Reference proteome</keyword>
<evidence type="ECO:0000256" key="2">
    <source>
        <dbReference type="ARBA" id="ARBA00004642"/>
    </source>
</evidence>
<keyword evidence="7 9" id="KW-0143">Chaperone</keyword>
<name>A0A154P7A1_DUFNO</name>
<dbReference type="SUPFAM" id="SSF53300">
    <property type="entry name" value="vWA-like"/>
    <property type="match status" value="1"/>
</dbReference>